<evidence type="ECO:0000256" key="1">
    <source>
        <dbReference type="SAM" id="SignalP"/>
    </source>
</evidence>
<dbReference type="InterPro" id="IPR036034">
    <property type="entry name" value="PDZ_sf"/>
</dbReference>
<evidence type="ECO:0008006" key="4">
    <source>
        <dbReference type="Google" id="ProtNLM"/>
    </source>
</evidence>
<feature type="chain" id="PRO_5030759998" description="Peptidase M61 domain protein" evidence="1">
    <location>
        <begin position="23"/>
        <end position="564"/>
    </location>
</feature>
<dbReference type="Proteomes" id="UP000584867">
    <property type="component" value="Unassembled WGS sequence"/>
</dbReference>
<keyword evidence="1" id="KW-0732">Signal</keyword>
<name>A0A7W7ZMG3_9BACT</name>
<gene>
    <name evidence="2" type="ORF">HDF15_000985</name>
</gene>
<feature type="signal peptide" evidence="1">
    <location>
        <begin position="1"/>
        <end position="22"/>
    </location>
</feature>
<organism evidence="2 3">
    <name type="scientific">Granulicella mallensis</name>
    <dbReference type="NCBI Taxonomy" id="940614"/>
    <lineage>
        <taxon>Bacteria</taxon>
        <taxon>Pseudomonadati</taxon>
        <taxon>Acidobacteriota</taxon>
        <taxon>Terriglobia</taxon>
        <taxon>Terriglobales</taxon>
        <taxon>Acidobacteriaceae</taxon>
        <taxon>Granulicella</taxon>
    </lineage>
</organism>
<dbReference type="SUPFAM" id="SSF50156">
    <property type="entry name" value="PDZ domain-like"/>
    <property type="match status" value="1"/>
</dbReference>
<evidence type="ECO:0000313" key="2">
    <source>
        <dbReference type="EMBL" id="MBB5062655.1"/>
    </source>
</evidence>
<dbReference type="Gene3D" id="1.10.390.10">
    <property type="entry name" value="Neutral Protease Domain 2"/>
    <property type="match status" value="1"/>
</dbReference>
<accession>A0A7W7ZMG3</accession>
<sequence>MKLSITLLAFAGFIIFSNKCIAQSAPPPIVIVLKPHGIENTVDYIDVAIHLGAPDVGAGRTLVHLPLTIVSRPGIQLEAKDLKATDVEGVLPLGQSDMFATSSSTYRNYIPARATLGDVTLEYRAHVNASKRNGPLFDLVGQPGGVNGAGVTFLALPDTNNVYAIDVQWDLSALAAGSRGISSLGEGEVKLVGPPEAALYMFYYAGAVKSYTLASSRFTVYWMTEPPFNVQAFAASIGQIYKEETSFFKGSAPAYNIFIRQNSFLGLGGTALSHGFMLGYSRTGDENALAYRMLVSHEMIHNWPALSGDHIDTAWYSEGTAEYYSLLLSLRAHTNSMDETIEGLNSRVSAYLGNPLHTLNNRRVGEQFWKDLRAQTVPYGRGLLYLIHTNARIVQATAGQKSVDDVVLWVLNQQRAGKEIGNAEWVERVGSLIGAEAAKKDYEAMVAGSLDRVDPKAFSPCLVSVPAQIHEYDLGFDPQSFDSHRITGLNLSSAAAKAGLEEGDTIIDTSDTYRARMGQTNHLVLTVERGQNTLKIDYIPRSSQAISAFKWQLAPDITTANCSL</sequence>
<proteinExistence type="predicted"/>
<dbReference type="AlphaFoldDB" id="A0A7W7ZMG3"/>
<protein>
    <recommendedName>
        <fullName evidence="4">Peptidase M61 domain protein</fullName>
    </recommendedName>
</protein>
<comment type="caution">
    <text evidence="2">The sequence shown here is derived from an EMBL/GenBank/DDBJ whole genome shotgun (WGS) entry which is preliminary data.</text>
</comment>
<dbReference type="InterPro" id="IPR027268">
    <property type="entry name" value="Peptidase_M4/M1_CTD_sf"/>
</dbReference>
<reference evidence="2 3" key="1">
    <citation type="submission" date="2020-08" db="EMBL/GenBank/DDBJ databases">
        <title>Genomic Encyclopedia of Type Strains, Phase IV (KMG-V): Genome sequencing to study the core and pangenomes of soil and plant-associated prokaryotes.</title>
        <authorList>
            <person name="Whitman W."/>
        </authorList>
    </citation>
    <scope>NUCLEOTIDE SEQUENCE [LARGE SCALE GENOMIC DNA]</scope>
    <source>
        <strain evidence="2 3">X5P3</strain>
    </source>
</reference>
<evidence type="ECO:0000313" key="3">
    <source>
        <dbReference type="Proteomes" id="UP000584867"/>
    </source>
</evidence>
<dbReference type="EMBL" id="JACHIO010000003">
    <property type="protein sequence ID" value="MBB5062655.1"/>
    <property type="molecule type" value="Genomic_DNA"/>
</dbReference>
<dbReference type="RefSeq" id="WP_184253228.1">
    <property type="nucleotide sequence ID" value="NZ_JACHIO010000003.1"/>
</dbReference>